<dbReference type="InterPro" id="IPR010987">
    <property type="entry name" value="Glutathione-S-Trfase_C-like"/>
</dbReference>
<name>A0A4P9YKU6_ROZAC</name>
<protein>
    <submittedName>
        <fullName evidence="3">Glutathione S-transferase</fullName>
    </submittedName>
</protein>
<sequence length="208" mass="22904">MVVPKNIKLTYFAGKGRAEPIRLAFHIGGVAFQDERVKGEEFAKIKPTLPLGQLPIITIDGTVIAQSLGILRYAGTLTGLYPNNDPLKALLVDQIVFSLGDVTDMLAPTFGIQDLDQRIKARKEIVENRWPALFKGIEEALKKHGGKYCVGDNLTVADLSLYTLVEGLKSGILDGVPKNVVEPYPLMTKFSNQVANHPKVVEWEKAHQ</sequence>
<dbReference type="Pfam" id="PF14497">
    <property type="entry name" value="GST_C_3"/>
    <property type="match status" value="1"/>
</dbReference>
<reference evidence="4" key="1">
    <citation type="journal article" date="2018" name="Nat. Microbiol.">
        <title>Leveraging single-cell genomics to expand the fungal tree of life.</title>
        <authorList>
            <person name="Ahrendt S.R."/>
            <person name="Quandt C.A."/>
            <person name="Ciobanu D."/>
            <person name="Clum A."/>
            <person name="Salamov A."/>
            <person name="Andreopoulos B."/>
            <person name="Cheng J.F."/>
            <person name="Woyke T."/>
            <person name="Pelin A."/>
            <person name="Henrissat B."/>
            <person name="Reynolds N.K."/>
            <person name="Benny G.L."/>
            <person name="Smith M.E."/>
            <person name="James T.Y."/>
            <person name="Grigoriev I.V."/>
        </authorList>
    </citation>
    <scope>NUCLEOTIDE SEQUENCE [LARGE SCALE GENOMIC DNA]</scope>
    <source>
        <strain evidence="4">CSF55</strain>
    </source>
</reference>
<gene>
    <name evidence="3" type="ORF">ROZALSC1DRAFT_28252</name>
</gene>
<dbReference type="SFLD" id="SFLDG01205">
    <property type="entry name" value="AMPS.1"/>
    <property type="match status" value="1"/>
</dbReference>
<dbReference type="CDD" id="cd03192">
    <property type="entry name" value="GST_C_Sigma_like"/>
    <property type="match status" value="1"/>
</dbReference>
<dbReference type="PROSITE" id="PS50405">
    <property type="entry name" value="GST_CTER"/>
    <property type="match status" value="1"/>
</dbReference>
<accession>A0A4P9YKU6</accession>
<dbReference type="SUPFAM" id="SSF47616">
    <property type="entry name" value="GST C-terminal domain-like"/>
    <property type="match status" value="1"/>
</dbReference>
<dbReference type="GO" id="GO:0006749">
    <property type="term" value="P:glutathione metabolic process"/>
    <property type="evidence" value="ECO:0007669"/>
    <property type="project" value="TreeGrafter"/>
</dbReference>
<dbReference type="Proteomes" id="UP000281549">
    <property type="component" value="Unassembled WGS sequence"/>
</dbReference>
<evidence type="ECO:0000313" key="3">
    <source>
        <dbReference type="EMBL" id="RKP20246.1"/>
    </source>
</evidence>
<dbReference type="FunFam" id="3.40.30.10:FF:000608">
    <property type="entry name" value="Glutathione S-Transferase"/>
    <property type="match status" value="1"/>
</dbReference>
<dbReference type="PANTHER" id="PTHR11571">
    <property type="entry name" value="GLUTATHIONE S-TRANSFERASE"/>
    <property type="match status" value="1"/>
</dbReference>
<evidence type="ECO:0000313" key="4">
    <source>
        <dbReference type="Proteomes" id="UP000281549"/>
    </source>
</evidence>
<feature type="domain" description="GST C-terminal" evidence="2">
    <location>
        <begin position="85"/>
        <end position="208"/>
    </location>
</feature>
<evidence type="ECO:0000259" key="2">
    <source>
        <dbReference type="PROSITE" id="PS50405"/>
    </source>
</evidence>
<dbReference type="InterPro" id="IPR036249">
    <property type="entry name" value="Thioredoxin-like_sf"/>
</dbReference>
<dbReference type="InterPro" id="IPR050213">
    <property type="entry name" value="GST_superfamily"/>
</dbReference>
<organism evidence="3 4">
    <name type="scientific">Rozella allomycis (strain CSF55)</name>
    <dbReference type="NCBI Taxonomy" id="988480"/>
    <lineage>
        <taxon>Eukaryota</taxon>
        <taxon>Fungi</taxon>
        <taxon>Fungi incertae sedis</taxon>
        <taxon>Cryptomycota</taxon>
        <taxon>Cryptomycota incertae sedis</taxon>
        <taxon>Rozella</taxon>
    </lineage>
</organism>
<dbReference type="PANTHER" id="PTHR11571:SF252">
    <property type="entry name" value="GLUTATHIONE S-TRANSFERASE"/>
    <property type="match status" value="1"/>
</dbReference>
<proteinExistence type="predicted"/>
<dbReference type="Gene3D" id="3.40.30.10">
    <property type="entry name" value="Glutaredoxin"/>
    <property type="match status" value="1"/>
</dbReference>
<dbReference type="Pfam" id="PF02798">
    <property type="entry name" value="GST_N"/>
    <property type="match status" value="1"/>
</dbReference>
<dbReference type="SFLD" id="SFLDG00363">
    <property type="entry name" value="AMPS_(cytGST):_Alpha-__Mu-__Pi"/>
    <property type="match status" value="1"/>
</dbReference>
<keyword evidence="3" id="KW-0808">Transferase</keyword>
<dbReference type="InterPro" id="IPR004045">
    <property type="entry name" value="Glutathione_S-Trfase_N"/>
</dbReference>
<dbReference type="InterPro" id="IPR036282">
    <property type="entry name" value="Glutathione-S-Trfase_C_sf"/>
</dbReference>
<dbReference type="CDD" id="cd03039">
    <property type="entry name" value="GST_N_Sigma_like"/>
    <property type="match status" value="1"/>
</dbReference>
<dbReference type="InterPro" id="IPR004046">
    <property type="entry name" value="GST_C"/>
</dbReference>
<dbReference type="PROSITE" id="PS50404">
    <property type="entry name" value="GST_NTER"/>
    <property type="match status" value="1"/>
</dbReference>
<dbReference type="Gene3D" id="1.20.1050.10">
    <property type="match status" value="1"/>
</dbReference>
<dbReference type="SUPFAM" id="SSF52833">
    <property type="entry name" value="Thioredoxin-like"/>
    <property type="match status" value="1"/>
</dbReference>
<dbReference type="InterPro" id="IPR040079">
    <property type="entry name" value="Glutathione_S-Trfase"/>
</dbReference>
<dbReference type="SFLD" id="SFLDS00019">
    <property type="entry name" value="Glutathione_Transferase_(cytos"/>
    <property type="match status" value="1"/>
</dbReference>
<dbReference type="AlphaFoldDB" id="A0A4P9YKU6"/>
<feature type="domain" description="GST N-terminal" evidence="1">
    <location>
        <begin position="5"/>
        <end position="82"/>
    </location>
</feature>
<evidence type="ECO:0000259" key="1">
    <source>
        <dbReference type="PROSITE" id="PS50404"/>
    </source>
</evidence>
<dbReference type="GO" id="GO:0004364">
    <property type="term" value="F:glutathione transferase activity"/>
    <property type="evidence" value="ECO:0007669"/>
    <property type="project" value="TreeGrafter"/>
</dbReference>
<dbReference type="EMBL" id="ML005092">
    <property type="protein sequence ID" value="RKP20246.1"/>
    <property type="molecule type" value="Genomic_DNA"/>
</dbReference>